<sequence length="303" mass="33452">MAFLPRPPLQPLPIAWGPPFGAHPGFPVPCYPAMPTWAPGPPFASPQLPTSGGAARTQPGQNMTPVQMQDLNKTLREEAKAKPLRPSGKKGNKERLYTLDDLKGMATAVLSGAKPSARVAAIDAGLPSAERSLNRYLKAIREKCATTASVAQHLELVEDMEFKEKGNKDLCDRRLFTEDELDYFARAIKLYSEMGWPLDYQQIRCMFSHAAANMNKMSWKPGEPYVCSTSYVATFVRARPELRAFKASHVDPLRAKKATAEAAPSPADKQGAEQRQGTRDAELDISNNIYRKTMPFVPADRAH</sequence>
<name>A0AB34J054_PRYPA</name>
<evidence type="ECO:0000256" key="1">
    <source>
        <dbReference type="SAM" id="MobiDB-lite"/>
    </source>
</evidence>
<evidence type="ECO:0000313" key="2">
    <source>
        <dbReference type="EMBL" id="KAL1508782.1"/>
    </source>
</evidence>
<comment type="caution">
    <text evidence="2">The sequence shown here is derived from an EMBL/GenBank/DDBJ whole genome shotgun (WGS) entry which is preliminary data.</text>
</comment>
<keyword evidence="3" id="KW-1185">Reference proteome</keyword>
<protein>
    <submittedName>
        <fullName evidence="2">Uncharacterized protein</fullName>
    </submittedName>
</protein>
<dbReference type="AlphaFoldDB" id="A0AB34J054"/>
<dbReference type="Proteomes" id="UP001515480">
    <property type="component" value="Unassembled WGS sequence"/>
</dbReference>
<evidence type="ECO:0000313" key="3">
    <source>
        <dbReference type="Proteomes" id="UP001515480"/>
    </source>
</evidence>
<proteinExistence type="predicted"/>
<organism evidence="2 3">
    <name type="scientific">Prymnesium parvum</name>
    <name type="common">Toxic golden alga</name>
    <dbReference type="NCBI Taxonomy" id="97485"/>
    <lineage>
        <taxon>Eukaryota</taxon>
        <taxon>Haptista</taxon>
        <taxon>Haptophyta</taxon>
        <taxon>Prymnesiophyceae</taxon>
        <taxon>Prymnesiales</taxon>
        <taxon>Prymnesiaceae</taxon>
        <taxon>Prymnesium</taxon>
    </lineage>
</organism>
<feature type="compositionally biased region" description="Basic and acidic residues" evidence="1">
    <location>
        <begin position="270"/>
        <end position="282"/>
    </location>
</feature>
<gene>
    <name evidence="2" type="ORF">AB1Y20_004877</name>
</gene>
<dbReference type="EMBL" id="JBGBPQ010000016">
    <property type="protein sequence ID" value="KAL1508782.1"/>
    <property type="molecule type" value="Genomic_DNA"/>
</dbReference>
<accession>A0AB34J054</accession>
<feature type="region of interest" description="Disordered" evidence="1">
    <location>
        <begin position="256"/>
        <end position="287"/>
    </location>
</feature>
<reference evidence="2 3" key="1">
    <citation type="journal article" date="2024" name="Science">
        <title>Giant polyketide synthase enzymes in the biosynthesis of giant marine polyether toxins.</title>
        <authorList>
            <person name="Fallon T.R."/>
            <person name="Shende V.V."/>
            <person name="Wierzbicki I.H."/>
            <person name="Pendleton A.L."/>
            <person name="Watervoot N.F."/>
            <person name="Auber R.P."/>
            <person name="Gonzalez D.J."/>
            <person name="Wisecaver J.H."/>
            <person name="Moore B.S."/>
        </authorList>
    </citation>
    <scope>NUCLEOTIDE SEQUENCE [LARGE SCALE GENOMIC DNA]</scope>
    <source>
        <strain evidence="2 3">12B1</strain>
    </source>
</reference>